<dbReference type="AlphaFoldDB" id="A0A811S7W8"/>
<gene>
    <name evidence="1" type="ORF">NCGR_LOCUS61510</name>
</gene>
<evidence type="ECO:0000313" key="2">
    <source>
        <dbReference type="Proteomes" id="UP000604825"/>
    </source>
</evidence>
<proteinExistence type="predicted"/>
<comment type="caution">
    <text evidence="1">The sequence shown here is derived from an EMBL/GenBank/DDBJ whole genome shotgun (WGS) entry which is preliminary data.</text>
</comment>
<sequence>MAKATCNHGDDSSLARWEASVFMPSIASKDNGSVMDRPSNRWQKWMLVLHPEGEAAPEGKTQLSKTRHTAPPWWPAKLASKLDKGRGR</sequence>
<name>A0A811S7W8_9POAL</name>
<reference evidence="1" key="1">
    <citation type="submission" date="2020-10" db="EMBL/GenBank/DDBJ databases">
        <authorList>
            <person name="Han B."/>
            <person name="Lu T."/>
            <person name="Zhao Q."/>
            <person name="Huang X."/>
            <person name="Zhao Y."/>
        </authorList>
    </citation>
    <scope>NUCLEOTIDE SEQUENCE</scope>
</reference>
<keyword evidence="2" id="KW-1185">Reference proteome</keyword>
<dbReference type="EMBL" id="CAJGYO010000018">
    <property type="protein sequence ID" value="CAD6337412.1"/>
    <property type="molecule type" value="Genomic_DNA"/>
</dbReference>
<evidence type="ECO:0000313" key="1">
    <source>
        <dbReference type="EMBL" id="CAD6337412.1"/>
    </source>
</evidence>
<dbReference type="Proteomes" id="UP000604825">
    <property type="component" value="Unassembled WGS sequence"/>
</dbReference>
<organism evidence="1 2">
    <name type="scientific">Miscanthus lutarioriparius</name>
    <dbReference type="NCBI Taxonomy" id="422564"/>
    <lineage>
        <taxon>Eukaryota</taxon>
        <taxon>Viridiplantae</taxon>
        <taxon>Streptophyta</taxon>
        <taxon>Embryophyta</taxon>
        <taxon>Tracheophyta</taxon>
        <taxon>Spermatophyta</taxon>
        <taxon>Magnoliopsida</taxon>
        <taxon>Liliopsida</taxon>
        <taxon>Poales</taxon>
        <taxon>Poaceae</taxon>
        <taxon>PACMAD clade</taxon>
        <taxon>Panicoideae</taxon>
        <taxon>Andropogonodae</taxon>
        <taxon>Andropogoneae</taxon>
        <taxon>Saccharinae</taxon>
        <taxon>Miscanthus</taxon>
    </lineage>
</organism>
<accession>A0A811S7W8</accession>
<protein>
    <submittedName>
        <fullName evidence="1">Uncharacterized protein</fullName>
    </submittedName>
</protein>